<dbReference type="InterPro" id="IPR004152">
    <property type="entry name" value="GAT_dom"/>
</dbReference>
<evidence type="ECO:0000256" key="4">
    <source>
        <dbReference type="ARBA" id="ARBA00022448"/>
    </source>
</evidence>
<evidence type="ECO:0000256" key="3">
    <source>
        <dbReference type="ARBA" id="ARBA00008099"/>
    </source>
</evidence>
<keyword evidence="15" id="KW-1185">Reference proteome</keyword>
<dbReference type="InterPro" id="IPR008942">
    <property type="entry name" value="ENTH_VHS"/>
</dbReference>
<dbReference type="Gene3D" id="1.25.40.90">
    <property type="match status" value="1"/>
</dbReference>
<dbReference type="CDD" id="cd14240">
    <property type="entry name" value="GAT_GGA3"/>
    <property type="match status" value="1"/>
</dbReference>
<name>A0A3P9PS47_POERE</name>
<feature type="domain" description="GAT" evidence="13">
    <location>
        <begin position="170"/>
        <end position="297"/>
    </location>
</feature>
<dbReference type="Ensembl" id="ENSPRET00000024842.1">
    <property type="protein sequence ID" value="ENSPREP00000024595.1"/>
    <property type="gene ID" value="ENSPREG00000016612.1"/>
</dbReference>
<evidence type="ECO:0000256" key="6">
    <source>
        <dbReference type="ARBA" id="ARBA00022843"/>
    </source>
</evidence>
<dbReference type="GO" id="GO:0035091">
    <property type="term" value="F:phosphatidylinositol binding"/>
    <property type="evidence" value="ECO:0007669"/>
    <property type="project" value="InterPro"/>
</dbReference>
<dbReference type="Pfam" id="PF18308">
    <property type="entry name" value="GGA_N-GAT"/>
    <property type="match status" value="1"/>
</dbReference>
<dbReference type="FunFam" id="1.25.40.90:FF:000011">
    <property type="entry name" value="ADP-ribosylation factor-binding protein GGA3 isoform X1"/>
    <property type="match status" value="1"/>
</dbReference>
<dbReference type="Bgee" id="ENSPREG00000016612">
    <property type="expression patterns" value="Expressed in caudal fin and 1 other cell type or tissue"/>
</dbReference>
<reference evidence="14" key="2">
    <citation type="submission" date="2025-08" db="UniProtKB">
        <authorList>
            <consortium name="Ensembl"/>
        </authorList>
    </citation>
    <scope>IDENTIFICATION</scope>
    <source>
        <strain evidence="14">Guanapo</strain>
    </source>
</reference>
<dbReference type="InterPro" id="IPR008152">
    <property type="entry name" value="Clathrin_a/b/g-adaptin_app_Ig"/>
</dbReference>
<dbReference type="GO" id="GO:0005802">
    <property type="term" value="C:trans-Golgi network"/>
    <property type="evidence" value="ECO:0007669"/>
    <property type="project" value="InterPro"/>
</dbReference>
<dbReference type="Pfam" id="PF03127">
    <property type="entry name" value="GAT"/>
    <property type="match status" value="1"/>
</dbReference>
<dbReference type="InterPro" id="IPR027422">
    <property type="entry name" value="GGA1-3"/>
</dbReference>
<dbReference type="InterPro" id="IPR013041">
    <property type="entry name" value="Clathrin_app_Ig-like_sf"/>
</dbReference>
<reference evidence="15" key="1">
    <citation type="submission" date="2013-11" db="EMBL/GenBank/DDBJ databases">
        <title>The genomic landscape of the Guanapo guppy.</title>
        <authorList>
            <person name="Kuenstner A."/>
            <person name="Dreyer C."/>
        </authorList>
    </citation>
    <scope>NUCLEOTIDE SEQUENCE</scope>
    <source>
        <strain evidence="15">Guanapo</strain>
    </source>
</reference>
<dbReference type="GO" id="GO:0006886">
    <property type="term" value="P:intracellular protein transport"/>
    <property type="evidence" value="ECO:0007669"/>
    <property type="project" value="InterPro"/>
</dbReference>
<dbReference type="PANTHER" id="PTHR45905:SF3">
    <property type="entry name" value="ADP-RIBOSYLATION FACTOR-BINDING PROTEIN GGA3"/>
    <property type="match status" value="1"/>
</dbReference>
<evidence type="ECO:0000256" key="7">
    <source>
        <dbReference type="ARBA" id="ARBA00022927"/>
    </source>
</evidence>
<dbReference type="InterPro" id="IPR038425">
    <property type="entry name" value="GAT_sf"/>
</dbReference>
<dbReference type="GO" id="GO:0043130">
    <property type="term" value="F:ubiquitin binding"/>
    <property type="evidence" value="ECO:0007669"/>
    <property type="project" value="InterPro"/>
</dbReference>
<dbReference type="Gene3D" id="2.60.40.1230">
    <property type="match status" value="1"/>
</dbReference>
<evidence type="ECO:0000256" key="1">
    <source>
        <dbReference type="ARBA" id="ARBA00004150"/>
    </source>
</evidence>
<organism evidence="14 15">
    <name type="scientific">Poecilia reticulata</name>
    <name type="common">Guppy</name>
    <name type="synonym">Acanthophacelus reticulatus</name>
    <dbReference type="NCBI Taxonomy" id="8081"/>
    <lineage>
        <taxon>Eukaryota</taxon>
        <taxon>Metazoa</taxon>
        <taxon>Chordata</taxon>
        <taxon>Craniata</taxon>
        <taxon>Vertebrata</taxon>
        <taxon>Euteleostomi</taxon>
        <taxon>Actinopterygii</taxon>
        <taxon>Neopterygii</taxon>
        <taxon>Teleostei</taxon>
        <taxon>Neoteleostei</taxon>
        <taxon>Acanthomorphata</taxon>
        <taxon>Ovalentaria</taxon>
        <taxon>Atherinomorphae</taxon>
        <taxon>Cyprinodontiformes</taxon>
        <taxon>Poeciliidae</taxon>
        <taxon>Poeciliinae</taxon>
        <taxon>Poecilia</taxon>
    </lineage>
</organism>
<keyword evidence="6" id="KW-0832">Ubl conjugation</keyword>
<evidence type="ECO:0000256" key="5">
    <source>
        <dbReference type="ARBA" id="ARBA00022753"/>
    </source>
</evidence>
<feature type="region of interest" description="Disordered" evidence="10">
    <location>
        <begin position="389"/>
        <end position="417"/>
    </location>
</feature>
<evidence type="ECO:0000256" key="8">
    <source>
        <dbReference type="ARBA" id="ARBA00023034"/>
    </source>
</evidence>
<evidence type="ECO:0000259" key="12">
    <source>
        <dbReference type="PROSITE" id="PS50180"/>
    </source>
</evidence>
<dbReference type="SMART" id="SM00288">
    <property type="entry name" value="VHS"/>
    <property type="match status" value="1"/>
</dbReference>
<feature type="compositionally biased region" description="Polar residues" evidence="10">
    <location>
        <begin position="396"/>
        <end position="414"/>
    </location>
</feature>
<dbReference type="InterPro" id="IPR044111">
    <property type="entry name" value="GAT_GGA3"/>
</dbReference>
<dbReference type="GeneID" id="103467933"/>
<proteinExistence type="inferred from homology"/>
<dbReference type="KEGG" id="pret:103467933"/>
<evidence type="ECO:0000256" key="2">
    <source>
        <dbReference type="ARBA" id="ARBA00004220"/>
    </source>
</evidence>
<feature type="domain" description="VHS" evidence="11">
    <location>
        <begin position="15"/>
        <end position="145"/>
    </location>
</feature>
<dbReference type="Proteomes" id="UP000242638">
    <property type="component" value="Unassembled WGS sequence"/>
</dbReference>
<accession>A0A3P9PS47</accession>
<keyword evidence="7" id="KW-0653">Protein transport</keyword>
<evidence type="ECO:0000256" key="9">
    <source>
        <dbReference type="ARBA" id="ARBA00023136"/>
    </source>
</evidence>
<dbReference type="GO" id="GO:0006893">
    <property type="term" value="P:Golgi to plasma membrane transport"/>
    <property type="evidence" value="ECO:0007669"/>
    <property type="project" value="TreeGrafter"/>
</dbReference>
<dbReference type="SMART" id="SM00809">
    <property type="entry name" value="Alpha_adaptinC2"/>
    <property type="match status" value="1"/>
</dbReference>
<comment type="similarity">
    <text evidence="3">Belongs to the GGA protein family.</text>
</comment>
<dbReference type="PANTHER" id="PTHR45905">
    <property type="entry name" value="GOLGI-LOCALIZED, GAMMA-ADAPTIN EAR CONTAINING, ARF BINDING PROTEIN"/>
    <property type="match status" value="1"/>
</dbReference>
<dbReference type="GO" id="GO:0031901">
    <property type="term" value="C:early endosome membrane"/>
    <property type="evidence" value="ECO:0007669"/>
    <property type="project" value="UniProtKB-SubCell"/>
</dbReference>
<evidence type="ECO:0000259" key="11">
    <source>
        <dbReference type="PROSITE" id="PS50179"/>
    </source>
</evidence>
<dbReference type="FunFam" id="2.60.40.1230:FF:000001">
    <property type="entry name" value="ADP-ribosylation factor-binding protein GGA1 isoform 1"/>
    <property type="match status" value="1"/>
</dbReference>
<protein>
    <submittedName>
        <fullName evidence="14">Golgi associated, gamma adaptin ear containing, ARF binding protein 3a</fullName>
    </submittedName>
</protein>
<dbReference type="PROSITE" id="PS50180">
    <property type="entry name" value="GAE"/>
    <property type="match status" value="1"/>
</dbReference>
<dbReference type="GO" id="GO:0034394">
    <property type="term" value="P:protein localization to cell surface"/>
    <property type="evidence" value="ECO:0007669"/>
    <property type="project" value="TreeGrafter"/>
</dbReference>
<dbReference type="Gene3D" id="1.20.58.160">
    <property type="match status" value="1"/>
</dbReference>
<evidence type="ECO:0000259" key="13">
    <source>
        <dbReference type="PROSITE" id="PS50909"/>
    </source>
</evidence>
<evidence type="ECO:0000313" key="15">
    <source>
        <dbReference type="Proteomes" id="UP000242638"/>
    </source>
</evidence>
<evidence type="ECO:0000256" key="10">
    <source>
        <dbReference type="SAM" id="MobiDB-lite"/>
    </source>
</evidence>
<dbReference type="InterPro" id="IPR008153">
    <property type="entry name" value="GAE_dom"/>
</dbReference>
<dbReference type="OrthoDB" id="447025at2759"/>
<comment type="subcellular location">
    <subcellularLocation>
        <location evidence="2">Early endosome membrane</location>
        <topology evidence="2">Peripheral membrane protein</topology>
    </subcellularLocation>
    <subcellularLocation>
        <location evidence="1">Golgi apparatus</location>
        <location evidence="1">trans-Golgi network membrane</location>
        <topology evidence="1">Peripheral membrane protein</topology>
    </subcellularLocation>
</comment>
<keyword evidence="8" id="KW-0333">Golgi apparatus</keyword>
<keyword evidence="5" id="KW-0967">Endosome</keyword>
<sequence length="742" mass="79817">MADDGESLESWLNKATNPSNRQEDWEYIMGFCDQINKELEGPQISVRLLAHKIQSPQEWEAMQALTVLEACMKNCGRRFHNEVGKFKFLNELIKVVSPKYLGDRVSDKVKMKVIEMLYTWTVSLPDEAKICEAYQMLKSQGIIVVDPEVSLNATLIPSPSPRPKNPVFDDEKKSKRLAELLKSKKPEDLQEANRLIKNMVKEDEVRSQRAAKQKGTLEAVSNSVKLLNEMLAHFSPEDSTEEDKELIKELYNDCDKLRQTVFKLATETEDDDSSLGEILQANDDLSSAINSYKKVVEGQSISGDADVAQGTETPATQGSAGTNKSEILIDLVGLDTKSPSQHEPQVSSLVFSGDLLCGSTTTELQSKTAAAPSAALSLLDEELLSLGLNDPGPVVNESSTSNQSNHLPPSQDSGQDLALFDSSLPPAFDALSAPSLFQQALSTTLAPAASTRTTTTSSASNFPAFFTPPAATASDLPVSVIFPPPLGSALSAAAPAGPSPLHSETAPAFSAGRQHVSLPGVFQPAVSSFSHNLQDLAMLDLGGSDNHSGTSTSAMTTGMQGWSTPPALRGHPDDSPLLRSLSPIQPMSQASPSKGDEVSLAAVFVPLEAIRPSTLCPVTAYDKNGVRVLLHFASDCPPGRPDVLVMVASMLNTAPQSVRNIVLQAAVPRTMKVKLQPPSGAELAPFNPILPPAAISQVVLLANPLKEKVRMRYKLMFTLGEQSFTEVGEVNDFPPADRWGAL</sequence>
<dbReference type="RefSeq" id="XP_008412920.1">
    <property type="nucleotide sequence ID" value="XM_008414698.2"/>
</dbReference>
<dbReference type="Gene3D" id="1.20.5.170">
    <property type="match status" value="1"/>
</dbReference>
<dbReference type="SUPFAM" id="SSF49348">
    <property type="entry name" value="Clathrin adaptor appendage domain"/>
    <property type="match status" value="1"/>
</dbReference>
<dbReference type="SUPFAM" id="SSF48464">
    <property type="entry name" value="ENTH/VHS domain"/>
    <property type="match status" value="1"/>
</dbReference>
<dbReference type="Pfam" id="PF00790">
    <property type="entry name" value="VHS"/>
    <property type="match status" value="1"/>
</dbReference>
<feature type="domain" description="GAE" evidence="12">
    <location>
        <begin position="613"/>
        <end position="734"/>
    </location>
</feature>
<dbReference type="GeneTree" id="ENSGT00940000157333"/>
<dbReference type="Pfam" id="PF02883">
    <property type="entry name" value="Alpha_adaptinC2"/>
    <property type="match status" value="1"/>
</dbReference>
<dbReference type="PROSITE" id="PS50179">
    <property type="entry name" value="VHS"/>
    <property type="match status" value="1"/>
</dbReference>
<keyword evidence="9" id="KW-0472">Membrane</keyword>
<dbReference type="CTD" id="492643"/>
<dbReference type="PROSITE" id="PS50909">
    <property type="entry name" value="GAT"/>
    <property type="match status" value="1"/>
</dbReference>
<reference evidence="14" key="3">
    <citation type="submission" date="2025-09" db="UniProtKB">
        <authorList>
            <consortium name="Ensembl"/>
        </authorList>
    </citation>
    <scope>IDENTIFICATION</scope>
    <source>
        <strain evidence="14">Guanapo</strain>
    </source>
</reference>
<dbReference type="InterPro" id="IPR002014">
    <property type="entry name" value="VHS_dom"/>
</dbReference>
<dbReference type="AlphaFoldDB" id="A0A3P9PS47"/>
<dbReference type="FunFam" id="1.20.5.170:FF:000023">
    <property type="entry name" value="ADP-ribosylation factor-binding protein GGA3 isoform X1"/>
    <property type="match status" value="1"/>
</dbReference>
<keyword evidence="4" id="KW-0813">Transport</keyword>
<evidence type="ECO:0000313" key="14">
    <source>
        <dbReference type="Ensembl" id="ENSPREP00000024595.1"/>
    </source>
</evidence>
<dbReference type="GO" id="GO:0031267">
    <property type="term" value="F:small GTPase binding"/>
    <property type="evidence" value="ECO:0007669"/>
    <property type="project" value="InterPro"/>
</dbReference>
<dbReference type="InterPro" id="IPR041198">
    <property type="entry name" value="GGA_N-GAT"/>
</dbReference>
<dbReference type="OMA" id="CGDDFQD"/>
<dbReference type="STRING" id="8081.ENSPREP00000024595"/>
<dbReference type="SUPFAM" id="SSF89009">
    <property type="entry name" value="GAT-like domain"/>
    <property type="match status" value="1"/>
</dbReference>